<reference evidence="5" key="2">
    <citation type="submission" date="2021-01" db="EMBL/GenBank/DDBJ databases">
        <authorList>
            <person name="Mieszkin S."/>
            <person name="Pouder E."/>
            <person name="Alain K."/>
        </authorList>
    </citation>
    <scope>NUCLEOTIDE SEQUENCE</scope>
    <source>
        <strain evidence="5">HW T2.11</strain>
    </source>
</reference>
<accession>A0A963YQ30</accession>
<name>A0A963YQ30_9PROT</name>
<keyword evidence="6" id="KW-1185">Reference proteome</keyword>
<dbReference type="SUPFAM" id="SSF46785">
    <property type="entry name" value="Winged helix' DNA-binding domain"/>
    <property type="match status" value="1"/>
</dbReference>
<comment type="caution">
    <text evidence="5">The sequence shown here is derived from an EMBL/GenBank/DDBJ whole genome shotgun (WGS) entry which is preliminary data.</text>
</comment>
<dbReference type="GO" id="GO:0003677">
    <property type="term" value="F:DNA binding"/>
    <property type="evidence" value="ECO:0007669"/>
    <property type="project" value="UniProtKB-KW"/>
</dbReference>
<dbReference type="SUPFAM" id="SSF64288">
    <property type="entry name" value="Chorismate lyase-like"/>
    <property type="match status" value="1"/>
</dbReference>
<dbReference type="Pfam" id="PF07702">
    <property type="entry name" value="UTRA"/>
    <property type="match status" value="1"/>
</dbReference>
<organism evidence="5 6">
    <name type="scientific">Acidisoma silvae</name>
    <dbReference type="NCBI Taxonomy" id="2802396"/>
    <lineage>
        <taxon>Bacteria</taxon>
        <taxon>Pseudomonadati</taxon>
        <taxon>Pseudomonadota</taxon>
        <taxon>Alphaproteobacteria</taxon>
        <taxon>Acetobacterales</taxon>
        <taxon>Acidocellaceae</taxon>
        <taxon>Acidisoma</taxon>
    </lineage>
</organism>
<dbReference type="PROSITE" id="PS50949">
    <property type="entry name" value="HTH_GNTR"/>
    <property type="match status" value="1"/>
</dbReference>
<dbReference type="SMART" id="SM00345">
    <property type="entry name" value="HTH_GNTR"/>
    <property type="match status" value="1"/>
</dbReference>
<keyword evidence="2" id="KW-0238">DNA-binding</keyword>
<dbReference type="InterPro" id="IPR028978">
    <property type="entry name" value="Chorismate_lyase_/UTRA_dom_sf"/>
</dbReference>
<dbReference type="SMART" id="SM00866">
    <property type="entry name" value="UTRA"/>
    <property type="match status" value="1"/>
</dbReference>
<dbReference type="Gene3D" id="3.40.1410.10">
    <property type="entry name" value="Chorismate lyase-like"/>
    <property type="match status" value="1"/>
</dbReference>
<dbReference type="PANTHER" id="PTHR44846">
    <property type="entry name" value="MANNOSYL-D-GLYCERATE TRANSPORT/METABOLISM SYSTEM REPRESSOR MNGR-RELATED"/>
    <property type="match status" value="1"/>
</dbReference>
<feature type="domain" description="HTH gntR-type" evidence="4">
    <location>
        <begin position="6"/>
        <end position="74"/>
    </location>
</feature>
<evidence type="ECO:0000313" key="6">
    <source>
        <dbReference type="Proteomes" id="UP000708298"/>
    </source>
</evidence>
<dbReference type="InterPro" id="IPR036390">
    <property type="entry name" value="WH_DNA-bd_sf"/>
</dbReference>
<dbReference type="GO" id="GO:0003700">
    <property type="term" value="F:DNA-binding transcription factor activity"/>
    <property type="evidence" value="ECO:0007669"/>
    <property type="project" value="InterPro"/>
</dbReference>
<dbReference type="InterPro" id="IPR000524">
    <property type="entry name" value="Tscrpt_reg_HTH_GntR"/>
</dbReference>
<dbReference type="InterPro" id="IPR036388">
    <property type="entry name" value="WH-like_DNA-bd_sf"/>
</dbReference>
<evidence type="ECO:0000259" key="4">
    <source>
        <dbReference type="PROSITE" id="PS50949"/>
    </source>
</evidence>
<dbReference type="GO" id="GO:0045892">
    <property type="term" value="P:negative regulation of DNA-templated transcription"/>
    <property type="evidence" value="ECO:0007669"/>
    <property type="project" value="TreeGrafter"/>
</dbReference>
<dbReference type="PANTHER" id="PTHR44846:SF1">
    <property type="entry name" value="MANNOSYL-D-GLYCERATE TRANSPORT_METABOLISM SYSTEM REPRESSOR MNGR-RELATED"/>
    <property type="match status" value="1"/>
</dbReference>
<dbReference type="Proteomes" id="UP000708298">
    <property type="component" value="Unassembled WGS sequence"/>
</dbReference>
<evidence type="ECO:0000256" key="2">
    <source>
        <dbReference type="ARBA" id="ARBA00023125"/>
    </source>
</evidence>
<dbReference type="CDD" id="cd07377">
    <property type="entry name" value="WHTH_GntR"/>
    <property type="match status" value="1"/>
</dbReference>
<evidence type="ECO:0000256" key="1">
    <source>
        <dbReference type="ARBA" id="ARBA00023015"/>
    </source>
</evidence>
<reference evidence="5" key="1">
    <citation type="journal article" date="2021" name="Microorganisms">
        <title>Acidisoma silvae sp. nov. and Acidisomacellulosilytica sp. nov., Two Acidophilic Bacteria Isolated from Decaying Wood, Hydrolyzing Cellulose and Producing Poly-3-hydroxybutyrate.</title>
        <authorList>
            <person name="Mieszkin S."/>
            <person name="Pouder E."/>
            <person name="Uroz S."/>
            <person name="Simon-Colin C."/>
            <person name="Alain K."/>
        </authorList>
    </citation>
    <scope>NUCLEOTIDE SEQUENCE</scope>
    <source>
        <strain evidence="5">HW T2.11</strain>
    </source>
</reference>
<dbReference type="Pfam" id="PF00392">
    <property type="entry name" value="GntR"/>
    <property type="match status" value="1"/>
</dbReference>
<dbReference type="PRINTS" id="PR00035">
    <property type="entry name" value="HTHGNTR"/>
</dbReference>
<keyword evidence="1" id="KW-0805">Transcription regulation</keyword>
<gene>
    <name evidence="5" type="primary">phnF</name>
    <name evidence="5" type="ORF">ASILVAE211_05020</name>
</gene>
<proteinExistence type="predicted"/>
<dbReference type="InterPro" id="IPR050679">
    <property type="entry name" value="Bact_HTH_transcr_reg"/>
</dbReference>
<dbReference type="EMBL" id="JAESVB010000002">
    <property type="protein sequence ID" value="MCB8874539.1"/>
    <property type="molecule type" value="Genomic_DNA"/>
</dbReference>
<dbReference type="AlphaFoldDB" id="A0A963YQ30"/>
<dbReference type="InterPro" id="IPR011663">
    <property type="entry name" value="UTRA"/>
</dbReference>
<dbReference type="NCBIfam" id="TIGR02325">
    <property type="entry name" value="C_P_lyase_phnF"/>
    <property type="match status" value="1"/>
</dbReference>
<dbReference type="InterPro" id="IPR012702">
    <property type="entry name" value="CP_lyase_PhnF"/>
</dbReference>
<sequence>MRLPRVVMWQRIAEILTAEISAGAFAPGSRLPTETVLAERFAVNRHTLRQAIGALSDAGLVSVQHGRGTFVRPAPVIEYPLGTRTRFSEILSQQSRLADGELLSAREQAAGVEVAAGLGLDPDDLVIVLEIVRRADGQPVSLKTAHLPAERFRGIDAAFRETNSLTVALRRFGVADYTRRSTRIWTRLPSPEEAVLLHQKSSEPVLIMETVDQDEAGQAIEYGIARAASQRVQILVTT</sequence>
<evidence type="ECO:0000313" key="5">
    <source>
        <dbReference type="EMBL" id="MCB8874539.1"/>
    </source>
</evidence>
<dbReference type="RefSeq" id="WP_227320210.1">
    <property type="nucleotide sequence ID" value="NZ_JAESVB010000002.1"/>
</dbReference>
<evidence type="ECO:0000256" key="3">
    <source>
        <dbReference type="ARBA" id="ARBA00023163"/>
    </source>
</evidence>
<keyword evidence="3" id="KW-0804">Transcription</keyword>
<protein>
    <submittedName>
        <fullName evidence="5">Phosphonate metabolism transcriptional regulator PhnF</fullName>
    </submittedName>
</protein>
<dbReference type="Gene3D" id="1.10.10.10">
    <property type="entry name" value="Winged helix-like DNA-binding domain superfamily/Winged helix DNA-binding domain"/>
    <property type="match status" value="1"/>
</dbReference>